<dbReference type="EMBL" id="JBGEWD010000014">
    <property type="protein sequence ID" value="MEY8001184.1"/>
    <property type="molecule type" value="Genomic_DNA"/>
</dbReference>
<comment type="caution">
    <text evidence="5">The sequence shown here is derived from an EMBL/GenBank/DDBJ whole genome shotgun (WGS) entry which is preliminary data.</text>
</comment>
<accession>A0ABV4BQX6</accession>
<dbReference type="SUPFAM" id="SSF52980">
    <property type="entry name" value="Restriction endonuclease-like"/>
    <property type="match status" value="1"/>
</dbReference>
<dbReference type="Pfam" id="PF08774">
    <property type="entry name" value="VRR_NUC"/>
    <property type="match status" value="1"/>
</dbReference>
<evidence type="ECO:0000313" key="5">
    <source>
        <dbReference type="EMBL" id="MEY8001184.1"/>
    </source>
</evidence>
<dbReference type="InterPro" id="IPR014883">
    <property type="entry name" value="VRR_NUC"/>
</dbReference>
<dbReference type="Gene3D" id="3.40.1350.10">
    <property type="match status" value="1"/>
</dbReference>
<comment type="cofactor">
    <cofactor evidence="1">
        <name>Mg(2+)</name>
        <dbReference type="ChEBI" id="CHEBI:18420"/>
    </cofactor>
</comment>
<evidence type="ECO:0000259" key="4">
    <source>
        <dbReference type="SMART" id="SM00990"/>
    </source>
</evidence>
<dbReference type="InterPro" id="IPR011335">
    <property type="entry name" value="Restrct_endonuc-II-like"/>
</dbReference>
<gene>
    <name evidence="5" type="ORF">AB8U03_13465</name>
</gene>
<dbReference type="Proteomes" id="UP001564657">
    <property type="component" value="Unassembled WGS sequence"/>
</dbReference>
<dbReference type="RefSeq" id="WP_369705078.1">
    <property type="nucleotide sequence ID" value="NZ_JBGEWD010000014.1"/>
</dbReference>
<keyword evidence="2" id="KW-0540">Nuclease</keyword>
<name>A0ABV4BQX6_9CLOT</name>
<dbReference type="InterPro" id="IPR011856">
    <property type="entry name" value="tRNA_endonuc-like_dom_sf"/>
</dbReference>
<sequence>MAAEKQFENKIKAFLDMLPNTWYFKYWAGPYSKAGIPDIIACINGKFVGIEVKAPKGRASELQKRTIRLIKKSKGTAYILYPKDFENFKKDMNELIRR</sequence>
<evidence type="ECO:0000256" key="2">
    <source>
        <dbReference type="ARBA" id="ARBA00022722"/>
    </source>
</evidence>
<feature type="domain" description="VRR-NUC" evidence="4">
    <location>
        <begin position="2"/>
        <end position="84"/>
    </location>
</feature>
<evidence type="ECO:0000256" key="3">
    <source>
        <dbReference type="ARBA" id="ARBA00022801"/>
    </source>
</evidence>
<proteinExistence type="predicted"/>
<reference evidence="5 6" key="1">
    <citation type="submission" date="2024-08" db="EMBL/GenBank/DDBJ databases">
        <title>Clostridium lapicellarii sp. nov., and Clostridium renhuaiense sp. nov., two species isolated from the mud in a fermentation cellar used for producing sauce-flavour Chinese liquors.</title>
        <authorList>
            <person name="Yang F."/>
            <person name="Wang H."/>
            <person name="Chen L.Q."/>
            <person name="Zhou N."/>
            <person name="Lu J.J."/>
            <person name="Pu X.X."/>
            <person name="Wan B."/>
            <person name="Wang L."/>
            <person name="Liu S.J."/>
        </authorList>
    </citation>
    <scope>NUCLEOTIDE SEQUENCE [LARGE SCALE GENOMIC DNA]</scope>
    <source>
        <strain evidence="5 6">MT-5</strain>
    </source>
</reference>
<keyword evidence="3" id="KW-0378">Hydrolase</keyword>
<evidence type="ECO:0000256" key="1">
    <source>
        <dbReference type="ARBA" id="ARBA00001946"/>
    </source>
</evidence>
<keyword evidence="6" id="KW-1185">Reference proteome</keyword>
<dbReference type="SMART" id="SM00990">
    <property type="entry name" value="VRR_NUC"/>
    <property type="match status" value="1"/>
</dbReference>
<evidence type="ECO:0000313" key="6">
    <source>
        <dbReference type="Proteomes" id="UP001564657"/>
    </source>
</evidence>
<protein>
    <submittedName>
        <fullName evidence="5">VRR-NUC domain-containing protein</fullName>
    </submittedName>
</protein>
<organism evidence="5 6">
    <name type="scientific">Clostridium moutaii</name>
    <dbReference type="NCBI Taxonomy" id="3240932"/>
    <lineage>
        <taxon>Bacteria</taxon>
        <taxon>Bacillati</taxon>
        <taxon>Bacillota</taxon>
        <taxon>Clostridia</taxon>
        <taxon>Eubacteriales</taxon>
        <taxon>Clostridiaceae</taxon>
        <taxon>Clostridium</taxon>
    </lineage>
</organism>